<proteinExistence type="predicted"/>
<gene>
    <name evidence="1" type="ORF">JHL16_28565</name>
</gene>
<protein>
    <submittedName>
        <fullName evidence="1">Uncharacterized protein</fullName>
    </submittedName>
</protein>
<sequence length="144" mass="16637">MIRHDLTYWPLVVSRARGTTTLDDQLDFLAQWTCWLDRGEPFVALRAFADDDAHLRPRGGAQEMKAWLWENRGRLRRLVGGIATVVLPGHYERMSRIDAERLFGVPARLFIDIGAALDWIEENGLLTRRIKLDRSRIARSLENP</sequence>
<evidence type="ECO:0000313" key="2">
    <source>
        <dbReference type="Proteomes" id="UP000616151"/>
    </source>
</evidence>
<evidence type="ECO:0000313" key="1">
    <source>
        <dbReference type="EMBL" id="MBK1870351.1"/>
    </source>
</evidence>
<dbReference type="EMBL" id="JAENHL010000008">
    <property type="protein sequence ID" value="MBK1870351.1"/>
    <property type="molecule type" value="Genomic_DNA"/>
</dbReference>
<name>A0ACC5RCY7_9HYPH</name>
<reference evidence="1" key="1">
    <citation type="submission" date="2021-01" db="EMBL/GenBank/DDBJ databases">
        <authorList>
            <person name="Sun Q."/>
        </authorList>
    </citation>
    <scope>NUCLEOTIDE SEQUENCE</scope>
    <source>
        <strain evidence="1">YIM B02566</strain>
    </source>
</reference>
<dbReference type="Proteomes" id="UP000616151">
    <property type="component" value="Unassembled WGS sequence"/>
</dbReference>
<comment type="caution">
    <text evidence="1">The sequence shown here is derived from an EMBL/GenBank/DDBJ whole genome shotgun (WGS) entry which is preliminary data.</text>
</comment>
<organism evidence="1 2">
    <name type="scientific">Taklimakanibacter albus</name>
    <dbReference type="NCBI Taxonomy" id="2800327"/>
    <lineage>
        <taxon>Bacteria</taxon>
        <taxon>Pseudomonadati</taxon>
        <taxon>Pseudomonadota</taxon>
        <taxon>Alphaproteobacteria</taxon>
        <taxon>Hyphomicrobiales</taxon>
        <taxon>Aestuariivirgaceae</taxon>
        <taxon>Taklimakanibacter</taxon>
    </lineage>
</organism>
<accession>A0ACC5RCY7</accession>
<keyword evidence="2" id="KW-1185">Reference proteome</keyword>